<feature type="region of interest" description="Disordered" evidence="1">
    <location>
        <begin position="1"/>
        <end position="56"/>
    </location>
</feature>
<protein>
    <submittedName>
        <fullName evidence="2">Uncharacterized protein</fullName>
    </submittedName>
</protein>
<name>A0A6J4VQQ4_9BACT</name>
<evidence type="ECO:0000256" key="1">
    <source>
        <dbReference type="SAM" id="MobiDB-lite"/>
    </source>
</evidence>
<feature type="compositionally biased region" description="Basic residues" evidence="1">
    <location>
        <begin position="7"/>
        <end position="17"/>
    </location>
</feature>
<sequence>DIAYRRNPARNRRHRLRPRLDGRRRFQRGRGGGTRGAFRDRRGAGPGRRAPARPWP</sequence>
<feature type="non-terminal residue" evidence="2">
    <location>
        <position position="1"/>
    </location>
</feature>
<proteinExistence type="predicted"/>
<reference evidence="2" key="1">
    <citation type="submission" date="2020-02" db="EMBL/GenBank/DDBJ databases">
        <authorList>
            <person name="Meier V. D."/>
        </authorList>
    </citation>
    <scope>NUCLEOTIDE SEQUENCE</scope>
    <source>
        <strain evidence="2">AVDCRST_MAG88</strain>
    </source>
</reference>
<gene>
    <name evidence="2" type="ORF">AVDCRST_MAG88-3717</name>
</gene>
<dbReference type="AlphaFoldDB" id="A0A6J4VQQ4"/>
<evidence type="ECO:0000313" key="2">
    <source>
        <dbReference type="EMBL" id="CAA9584219.1"/>
    </source>
</evidence>
<dbReference type="EMBL" id="CADCWM010000905">
    <property type="protein sequence ID" value="CAA9584219.1"/>
    <property type="molecule type" value="Genomic_DNA"/>
</dbReference>
<feature type="non-terminal residue" evidence="2">
    <location>
        <position position="56"/>
    </location>
</feature>
<accession>A0A6J4VQQ4</accession>
<organism evidence="2">
    <name type="scientific">uncultured Thermomicrobiales bacterium</name>
    <dbReference type="NCBI Taxonomy" id="1645740"/>
    <lineage>
        <taxon>Bacteria</taxon>
        <taxon>Pseudomonadati</taxon>
        <taxon>Thermomicrobiota</taxon>
        <taxon>Thermomicrobia</taxon>
        <taxon>Thermomicrobiales</taxon>
        <taxon>environmental samples</taxon>
    </lineage>
</organism>